<evidence type="ECO:0000313" key="1">
    <source>
        <dbReference type="EMBL" id="VDK63695.1"/>
    </source>
</evidence>
<evidence type="ECO:0000313" key="2">
    <source>
        <dbReference type="Proteomes" id="UP000271889"/>
    </source>
</evidence>
<accession>A0A3P6S9P3</accession>
<evidence type="ECO:0008006" key="3">
    <source>
        <dbReference type="Google" id="ProtNLM"/>
    </source>
</evidence>
<proteinExistence type="predicted"/>
<dbReference type="SUPFAM" id="SSF53067">
    <property type="entry name" value="Actin-like ATPase domain"/>
    <property type="match status" value="1"/>
</dbReference>
<dbReference type="EMBL" id="UYRV01017771">
    <property type="protein sequence ID" value="VDK63695.1"/>
    <property type="molecule type" value="Genomic_DNA"/>
</dbReference>
<dbReference type="Gene3D" id="3.40.367.20">
    <property type="match status" value="1"/>
</dbReference>
<gene>
    <name evidence="1" type="ORF">CGOC_LOCUS5742</name>
</gene>
<dbReference type="InterPro" id="IPR043129">
    <property type="entry name" value="ATPase_NBD"/>
</dbReference>
<protein>
    <recommendedName>
        <fullName evidence="3">Phosphotransferase</fullName>
    </recommendedName>
</protein>
<dbReference type="AlphaFoldDB" id="A0A3P6S9P3"/>
<dbReference type="Proteomes" id="UP000271889">
    <property type="component" value="Unassembled WGS sequence"/>
</dbReference>
<dbReference type="OrthoDB" id="419537at2759"/>
<keyword evidence="2" id="KW-1185">Reference proteome</keyword>
<reference evidence="1 2" key="1">
    <citation type="submission" date="2018-11" db="EMBL/GenBank/DDBJ databases">
        <authorList>
            <consortium name="Pathogen Informatics"/>
        </authorList>
    </citation>
    <scope>NUCLEOTIDE SEQUENCE [LARGE SCALE GENOMIC DNA]</scope>
</reference>
<name>A0A3P6S9P3_CYLGO</name>
<sequence length="42" mass="4831">MRRPYPVTVGVDGSVFRFHPHVKRLMHNKIGELVDKGIEVSQ</sequence>
<organism evidence="1 2">
    <name type="scientific">Cylicostephanus goldi</name>
    <name type="common">Nematode worm</name>
    <dbReference type="NCBI Taxonomy" id="71465"/>
    <lineage>
        <taxon>Eukaryota</taxon>
        <taxon>Metazoa</taxon>
        <taxon>Ecdysozoa</taxon>
        <taxon>Nematoda</taxon>
        <taxon>Chromadorea</taxon>
        <taxon>Rhabditida</taxon>
        <taxon>Rhabditina</taxon>
        <taxon>Rhabditomorpha</taxon>
        <taxon>Strongyloidea</taxon>
        <taxon>Strongylidae</taxon>
        <taxon>Cylicostephanus</taxon>
    </lineage>
</organism>